<feature type="transmembrane region" description="Helical" evidence="10">
    <location>
        <begin position="879"/>
        <end position="898"/>
    </location>
</feature>
<evidence type="ECO:0000256" key="5">
    <source>
        <dbReference type="ARBA" id="ARBA00022741"/>
    </source>
</evidence>
<dbReference type="PANTHER" id="PTHR24223">
    <property type="entry name" value="ATP-BINDING CASSETTE SUB-FAMILY C"/>
    <property type="match status" value="1"/>
</dbReference>
<feature type="transmembrane region" description="Helical" evidence="10">
    <location>
        <begin position="820"/>
        <end position="844"/>
    </location>
</feature>
<dbReference type="InterPro" id="IPR036640">
    <property type="entry name" value="ABC1_TM_sf"/>
</dbReference>
<feature type="transmembrane region" description="Helical" evidence="10">
    <location>
        <begin position="1541"/>
        <end position="1561"/>
    </location>
</feature>
<dbReference type="SMART" id="SM00382">
    <property type="entry name" value="AAA"/>
    <property type="match status" value="4"/>
</dbReference>
<protein>
    <submittedName>
        <fullName evidence="13">Uncharacterized protein</fullName>
    </submittedName>
</protein>
<dbReference type="FunFam" id="3.40.50.300:FF:000630">
    <property type="entry name" value="ATP-binding cassette (ABC) transporter, putative"/>
    <property type="match status" value="2"/>
</dbReference>
<dbReference type="InParanoid" id="K3X2G4"/>
<dbReference type="InterPro" id="IPR003439">
    <property type="entry name" value="ABC_transporter-like_ATP-bd"/>
</dbReference>
<evidence type="ECO:0000256" key="2">
    <source>
        <dbReference type="ARBA" id="ARBA00022448"/>
    </source>
</evidence>
<dbReference type="OMA" id="VFELNWP"/>
<evidence type="ECO:0000256" key="1">
    <source>
        <dbReference type="ARBA" id="ARBA00004128"/>
    </source>
</evidence>
<dbReference type="SUPFAM" id="SSF90123">
    <property type="entry name" value="ABC transporter transmembrane region"/>
    <property type="match status" value="4"/>
</dbReference>
<keyword evidence="14" id="KW-1185">Reference proteome</keyword>
<dbReference type="CDD" id="cd18579">
    <property type="entry name" value="ABC_6TM_ABCC_D1"/>
    <property type="match status" value="2"/>
</dbReference>
<dbReference type="EMBL" id="GL376571">
    <property type="status" value="NOT_ANNOTATED_CDS"/>
    <property type="molecule type" value="Genomic_DNA"/>
</dbReference>
<dbReference type="VEuPathDB" id="FungiDB:PYU1_G011388"/>
<dbReference type="InterPro" id="IPR044746">
    <property type="entry name" value="ABCC_6TM_D1"/>
</dbReference>
<dbReference type="InterPro" id="IPR003593">
    <property type="entry name" value="AAA+_ATPase"/>
</dbReference>
<dbReference type="HOGENOM" id="CLU_228787_0_0_1"/>
<feature type="transmembrane region" description="Helical" evidence="10">
    <location>
        <begin position="1667"/>
        <end position="1697"/>
    </location>
</feature>
<feature type="domain" description="ABC transporter" evidence="11">
    <location>
        <begin position="2531"/>
        <end position="2765"/>
    </location>
</feature>
<feature type="compositionally biased region" description="Polar residues" evidence="9">
    <location>
        <begin position="1383"/>
        <end position="1396"/>
    </location>
</feature>
<dbReference type="Gene3D" id="3.40.50.300">
    <property type="entry name" value="P-loop containing nucleotide triphosphate hydrolases"/>
    <property type="match status" value="4"/>
</dbReference>
<evidence type="ECO:0000256" key="3">
    <source>
        <dbReference type="ARBA" id="ARBA00022692"/>
    </source>
</evidence>
<feature type="domain" description="ABC transmembrane type-1" evidence="12">
    <location>
        <begin position="836"/>
        <end position="1119"/>
    </location>
</feature>
<feature type="transmembrane region" description="Helical" evidence="10">
    <location>
        <begin position="1090"/>
        <end position="1111"/>
    </location>
</feature>
<evidence type="ECO:0000256" key="7">
    <source>
        <dbReference type="ARBA" id="ARBA00022989"/>
    </source>
</evidence>
<dbReference type="EnsemblProtists" id="PYU1_T011413">
    <property type="protein sequence ID" value="PYU1_T011413"/>
    <property type="gene ID" value="PYU1_G011388"/>
</dbReference>
<feature type="region of interest" description="Disordered" evidence="9">
    <location>
        <begin position="1379"/>
        <end position="1406"/>
    </location>
</feature>
<dbReference type="PROSITE" id="PS50929">
    <property type="entry name" value="ABC_TM1F"/>
    <property type="match status" value="4"/>
</dbReference>
<evidence type="ECO:0000256" key="8">
    <source>
        <dbReference type="ARBA" id="ARBA00023136"/>
    </source>
</evidence>
<feature type="transmembrane region" description="Helical" evidence="10">
    <location>
        <begin position="2338"/>
        <end position="2371"/>
    </location>
</feature>
<evidence type="ECO:0000313" key="14">
    <source>
        <dbReference type="Proteomes" id="UP000019132"/>
    </source>
</evidence>
<feature type="transmembrane region" description="Helical" evidence="10">
    <location>
        <begin position="368"/>
        <end position="392"/>
    </location>
</feature>
<dbReference type="InterPro" id="IPR017871">
    <property type="entry name" value="ABC_transporter-like_CS"/>
</dbReference>
<evidence type="ECO:0000256" key="9">
    <source>
        <dbReference type="SAM" id="MobiDB-lite"/>
    </source>
</evidence>
<feature type="transmembrane region" description="Helical" evidence="10">
    <location>
        <begin position="135"/>
        <end position="155"/>
    </location>
</feature>
<dbReference type="GO" id="GO:0005524">
    <property type="term" value="F:ATP binding"/>
    <property type="evidence" value="ECO:0007669"/>
    <property type="project" value="UniProtKB-KW"/>
</dbReference>
<feature type="transmembrane region" description="Helical" evidence="10">
    <location>
        <begin position="2437"/>
        <end position="2458"/>
    </location>
</feature>
<evidence type="ECO:0000256" key="4">
    <source>
        <dbReference type="ARBA" id="ARBA00022737"/>
    </source>
</evidence>
<feature type="transmembrane region" description="Helical" evidence="10">
    <location>
        <begin position="1802"/>
        <end position="1823"/>
    </location>
</feature>
<reference evidence="14" key="2">
    <citation type="submission" date="2010-04" db="EMBL/GenBank/DDBJ databases">
        <authorList>
            <person name="Buell R."/>
            <person name="Hamilton J."/>
            <person name="Hostetler J."/>
        </authorList>
    </citation>
    <scope>NUCLEOTIDE SEQUENCE [LARGE SCALE GENOMIC DNA]</scope>
    <source>
        <strain evidence="14">DAOM:BR144</strain>
    </source>
</reference>
<feature type="transmembrane region" description="Helical" evidence="10">
    <location>
        <begin position="2254"/>
        <end position="2273"/>
    </location>
</feature>
<evidence type="ECO:0000313" key="13">
    <source>
        <dbReference type="EnsemblProtists" id="PYU1_T011413"/>
    </source>
</evidence>
<feature type="domain" description="ABC transporter" evidence="11">
    <location>
        <begin position="1888"/>
        <end position="2113"/>
    </location>
</feature>
<dbReference type="GO" id="GO:0016887">
    <property type="term" value="F:ATP hydrolysis activity"/>
    <property type="evidence" value="ECO:0007669"/>
    <property type="project" value="InterPro"/>
</dbReference>
<dbReference type="Pfam" id="PF00664">
    <property type="entry name" value="ABC_membrane"/>
    <property type="match status" value="4"/>
</dbReference>
<dbReference type="eggNOG" id="KOG0054">
    <property type="taxonomic scope" value="Eukaryota"/>
</dbReference>
<keyword evidence="7 10" id="KW-1133">Transmembrane helix</keyword>
<reference evidence="14" key="1">
    <citation type="journal article" date="2010" name="Genome Biol.">
        <title>Genome sequence of the necrotrophic plant pathogen Pythium ultimum reveals original pathogenicity mechanisms and effector repertoire.</title>
        <authorList>
            <person name="Levesque C.A."/>
            <person name="Brouwer H."/>
            <person name="Cano L."/>
            <person name="Hamilton J.P."/>
            <person name="Holt C."/>
            <person name="Huitema E."/>
            <person name="Raffaele S."/>
            <person name="Robideau G.P."/>
            <person name="Thines M."/>
            <person name="Win J."/>
            <person name="Zerillo M.M."/>
            <person name="Beakes G.W."/>
            <person name="Boore J.L."/>
            <person name="Busam D."/>
            <person name="Dumas B."/>
            <person name="Ferriera S."/>
            <person name="Fuerstenberg S.I."/>
            <person name="Gachon C.M."/>
            <person name="Gaulin E."/>
            <person name="Govers F."/>
            <person name="Grenville-Briggs L."/>
            <person name="Horner N."/>
            <person name="Hostetler J."/>
            <person name="Jiang R.H."/>
            <person name="Johnson J."/>
            <person name="Krajaejun T."/>
            <person name="Lin H."/>
            <person name="Meijer H.J."/>
            <person name="Moore B."/>
            <person name="Morris P."/>
            <person name="Phuntmart V."/>
            <person name="Puiu D."/>
            <person name="Shetty J."/>
            <person name="Stajich J.E."/>
            <person name="Tripathy S."/>
            <person name="Wawra S."/>
            <person name="van West P."/>
            <person name="Whitty B.R."/>
            <person name="Coutinho P.M."/>
            <person name="Henrissat B."/>
            <person name="Martin F."/>
            <person name="Thomas P.D."/>
            <person name="Tyler B.M."/>
            <person name="De Vries R.P."/>
            <person name="Kamoun S."/>
            <person name="Yandell M."/>
            <person name="Tisserat N."/>
            <person name="Buell C.R."/>
        </authorList>
    </citation>
    <scope>NUCLEOTIDE SEQUENCE</scope>
    <source>
        <strain evidence="14">DAOM:BR144</strain>
    </source>
</reference>
<dbReference type="InterPro" id="IPR027417">
    <property type="entry name" value="P-loop_NTPase"/>
</dbReference>
<dbReference type="PROSITE" id="PS00211">
    <property type="entry name" value="ABC_TRANSPORTER_1"/>
    <property type="match status" value="4"/>
</dbReference>
<sequence length="2769" mass="307100">MQSQVNDTLHEHSYWVLPLTPREHKSQQQAHESFWRRIASGCWPRCSQTEKQHRSQLSERINPLVNASLLSIVSTQWLQPLITLGARRVLEHRDVWPVCPVDSCDALQARVVQANIGKDKNSIGMVLFYTFQSELLLALASLTAYIAAMSLQPFLARAILNYLADQGNMLHVQNGYTLVTLLAIVSFLGVTCLNYGLFLLSRIGVNMRSLVMDWIYKKALRLSPGARHVGFSTQSASMSTGEIVTLLSVDCERVFNGVLSSPWLVVAPLAFIITIVLLALCFDPVAALCGALLLVAVLWISHRLATHIGELQRDLLQVVEERVKVTSESLQGIRVMKLYAWEDALAARVQEIRAQEIALYRKFHSMQIFNTTLLFLTPVLLGGVILGVHLMVRGSSDLSVTDVFTLIAIVNISRLAVSMFPSSISAFSQLRISIQRIDRYLASAELPPAIDNGRHGVANSVTPDGSITVHNAQFDWSSPQLFPTTTGMASPCMTETNDPSNNQSSDMRQRVDTVERSLISKTTNSSSTSGFYLEDINLQVDPGSLVMIVGAVGAGKTSLLHALLGEMTITSGIAEVNGQIAYVSQDAWIRNASVKDNILFEAAFDAQRYQQVLEATQLSLDLHTLTDGDQTEIGERGINLSGGQKARVSIARAMYRTKYDILMMDDPLSAVDPHVAKAIFSQCIVGLAKDKTRLLVLNSHYDLLPHSDKIVVVQDGRIEGYGSYNDIAAQFPDFRADGESSQANSDSLTKIVKTDSMSESAKGEWSQPGAEANKAESSVSATLVLQPQNNDNTATKSDESHVKLVQDEDRVKGRVRGHTYATYFSETGFNGMAVIAVLFTSYAVSQVLRVTVDWWQGHWANQMDRDGVDPTYSSLWYGARYFGLIVVCSVVTIGRSLLMIESCIRSSKNIHDGLFRRVLSAPVNRYFDVTPVGRILNRFSNDLDQLDANLPQQCQNLFQSVVVFLGCLGVCAMASVWVGLSYIPMLMVFVVTGLYFKKTSREVKRLESITRTPIYNLFNETLHGLSTIRAFQMQDTFTKLHTVNVDNNTSLYLTYRSAGTWLAVRLDWLSVVTIFVVGFYLVVAKGQLDSVVAGITMTYSLMLTSVVQWIVRAFDIADNSMTSVERLLHFRNIPVEDDGENATPVDYELWPSQGVIKLDNLCMRYRPELPLVLCGVNMEIDAGEKVGICGRTGAGKSSLMAALFRICEFESGSVFIDGLDIQSVKLRDLRRSLAIIPQDPVLYSGSLRENLDPFGDYADDLIWSVLKQVHLSDSVTKWGAGLDFVVSEQGDNLSVGQRQLLCIARALLKDSKIVVLDEATANVDTATDNLIQVTIRETFVAKTVLIIAHRINTIMHCDKIVVMDAGRVAELGAPDDLLRDPDSISTPSVHQVTTRRGQMVESPKNAPGDHYVAVPPTPTQQHPEVNHHHDGEAAAATKHKQKLKLTERYAQQLPFRARANPLQTASLASVVSTQWLQPLISLGARKILEKDDIWALVPEDTCDTLYARFIRMYALGDQQQRGCWKLSRVGVALFRTFQKEFITVFVVYTIYIGTMSLQPYLSQAIQDFLNDRKNVFHVESGYVLVIMMTLVSFVGVMCLNYGMFILSRVGANMRSVMMDIVYQKALRLSCVGRQAYTTGEIVTLMSVDSERIFNGVLTGPWLILAPLAFVITIVLIALLFDVVSALCGAVLLVIVLITSDRLAKRIGELQGELLTVVEERVKVTSEALQGIRVMKFYAWEDSLAQRVQKIRAREIALYRKFHHYQIMNTTLLFLTPVMLGGLILGLYVLLRGNLTVTEVFTLIAMVNISRLAVNMFPRAIAAVSQLKITFKRIDTYLESDELPIETIEGDKVHTMIEDHHRSSKGTISVHNAHFEWSRPTESMDVIVVSADKVESKLEPDNLGFRLEGVNLEVDAGSLVMIVGKVGSGKSSLLNALLGEMIVVDGNVAIDGEISYVSQESWIRNSSVKDNILFESEFDADRYEKVLEATQLALDLYALPNGDQTEIGERGINLSGGQKARVAIARAMYRSKYDILVLDDPLSAVDPHVAHAIFDHCVVGLAKEKTRLLVLNSHYDLLIHADKILVVQDGRIAGDGTYDEIMAQFPELGAHGDELTSREQDVVDEHESVEDEERKAHDAAISLAAKAKAAAAAIARQHVVSTADGEKTQANAASGDPTKLIQEEDRVKGKVSGKTYMAYFNETGFNGLLVVVVLFASYGGSQGMRILVDWWQGHWAKNMDRDGVDPTYSGTWFGMWYLGFIVVCCITTVARGILMIESCIRSSKNIHDDLFRRVLQAPVNRYFDVTPVGRILNRFSNDLDQLDANLPQQYQGLLQNIALFLGCLVVCAMASFWVGLSYIPMLMVFVVTGLYFKKTSREVKRLEGITRTPVFNLFAETLNGLHTIRAFKMQDTFVRLNKDAVDVNASFYFTYWCTGRWLAVRLDWLSVVIIFVVTFYLVISKGQIDPVLAGISLTYSLMLTSMVQLVVRSLDTTDNAMTSVERLLHFRQIPAEDDGANATPINSELWPSQGAIKFDQLCLKYRPELPLVLRGVNMDIQGGEKVGICGRTGAGKSSLMIALFRICEFESGSVFIDGLDIQSVKLRDLRRSLAIIPQDPVLYSGSLRENLDPFGDYADDLIWSVLKQVHLSDSVTKWGAGLDFVVSEQGDNLSVGQRQLLCIARALLKDSKIVVLDEATANVDTATDNLIQVTIRETFVAKTVLIIAHRINTIMHCDKIAVMDAGRVAEFGSPEELLSQPASIFASLAKRSKH</sequence>
<comment type="subcellular location">
    <subcellularLocation>
        <location evidence="1">Vacuole membrane</location>
        <topology evidence="1">Multi-pass membrane protein</topology>
    </subcellularLocation>
</comment>
<dbReference type="STRING" id="431595.K3X2G4"/>
<dbReference type="InterPro" id="IPR050173">
    <property type="entry name" value="ABC_transporter_C-like"/>
</dbReference>
<reference evidence="13" key="3">
    <citation type="submission" date="2015-02" db="UniProtKB">
        <authorList>
            <consortium name="EnsemblProtists"/>
        </authorList>
    </citation>
    <scope>IDENTIFICATION</scope>
    <source>
        <strain evidence="13">DAOM BR144</strain>
    </source>
</reference>
<keyword evidence="4" id="KW-0677">Repeat</keyword>
<keyword evidence="8 10" id="KW-0472">Membrane</keyword>
<dbReference type="PROSITE" id="PS50893">
    <property type="entry name" value="ABC_TRANSPORTER_2"/>
    <property type="match status" value="4"/>
</dbReference>
<dbReference type="Gene3D" id="1.20.1560.10">
    <property type="entry name" value="ABC transporter type 1, transmembrane domain"/>
    <property type="match status" value="4"/>
</dbReference>
<dbReference type="CDD" id="cd03250">
    <property type="entry name" value="ABCC_MRP_domain1"/>
    <property type="match status" value="2"/>
</dbReference>
<evidence type="ECO:0000256" key="6">
    <source>
        <dbReference type="ARBA" id="ARBA00022840"/>
    </source>
</evidence>
<dbReference type="FunFam" id="3.40.50.300:FF:000997">
    <property type="entry name" value="Multidrug resistance-associated protein 1"/>
    <property type="match status" value="2"/>
</dbReference>
<feature type="domain" description="ABC transmembrane type-1" evidence="12">
    <location>
        <begin position="2207"/>
        <end position="2494"/>
    </location>
</feature>
<dbReference type="Proteomes" id="UP000019132">
    <property type="component" value="Unassembled WGS sequence"/>
</dbReference>
<keyword evidence="3 10" id="KW-0812">Transmembrane</keyword>
<keyword evidence="5" id="KW-0547">Nucleotide-binding</keyword>
<dbReference type="PANTHER" id="PTHR24223:SF443">
    <property type="entry name" value="MULTIDRUG-RESISTANCE LIKE PROTEIN 1, ISOFORM I"/>
    <property type="match status" value="1"/>
</dbReference>
<name>K3X2G4_GLOUD</name>
<proteinExistence type="predicted"/>
<feature type="domain" description="ABC transmembrane type-1" evidence="12">
    <location>
        <begin position="1542"/>
        <end position="1825"/>
    </location>
</feature>
<dbReference type="Pfam" id="PF00005">
    <property type="entry name" value="ABC_tran"/>
    <property type="match status" value="4"/>
</dbReference>
<organism evidence="13 14">
    <name type="scientific">Globisporangium ultimum (strain ATCC 200006 / CBS 805.95 / DAOM BR144)</name>
    <name type="common">Pythium ultimum</name>
    <dbReference type="NCBI Taxonomy" id="431595"/>
    <lineage>
        <taxon>Eukaryota</taxon>
        <taxon>Sar</taxon>
        <taxon>Stramenopiles</taxon>
        <taxon>Oomycota</taxon>
        <taxon>Peronosporomycetes</taxon>
        <taxon>Pythiales</taxon>
        <taxon>Pythiaceae</taxon>
        <taxon>Globisporangium</taxon>
    </lineage>
</organism>
<feature type="transmembrane region" description="Helical" evidence="10">
    <location>
        <begin position="285"/>
        <end position="305"/>
    </location>
</feature>
<dbReference type="InterPro" id="IPR044726">
    <property type="entry name" value="ABCC_6TM_D2"/>
</dbReference>
<evidence type="ECO:0000259" key="12">
    <source>
        <dbReference type="PROSITE" id="PS50929"/>
    </source>
</evidence>
<dbReference type="CDD" id="cd18580">
    <property type="entry name" value="ABC_6TM_ABCC_D2"/>
    <property type="match status" value="2"/>
</dbReference>
<dbReference type="GO" id="GO:0140359">
    <property type="term" value="F:ABC-type transporter activity"/>
    <property type="evidence" value="ECO:0007669"/>
    <property type="project" value="InterPro"/>
</dbReference>
<keyword evidence="2" id="KW-0813">Transport</keyword>
<dbReference type="SUPFAM" id="SSF52540">
    <property type="entry name" value="P-loop containing nucleoside triphosphate hydrolases"/>
    <property type="match status" value="4"/>
</dbReference>
<feature type="transmembrane region" description="Helical" evidence="10">
    <location>
        <begin position="1769"/>
        <end position="1790"/>
    </location>
</feature>
<keyword evidence="6" id="KW-0067">ATP-binding</keyword>
<feature type="transmembrane region" description="Helical" evidence="10">
    <location>
        <begin position="2195"/>
        <end position="2217"/>
    </location>
</feature>
<feature type="transmembrane region" description="Helical" evidence="10">
    <location>
        <begin position="262"/>
        <end position="279"/>
    </location>
</feature>
<feature type="transmembrane region" description="Helical" evidence="10">
    <location>
        <begin position="404"/>
        <end position="427"/>
    </location>
</feature>
<dbReference type="InterPro" id="IPR011527">
    <property type="entry name" value="ABC1_TM_dom"/>
</dbReference>
<accession>K3X2G4</accession>
<feature type="transmembrane region" description="Helical" evidence="10">
    <location>
        <begin position="2465"/>
        <end position="2486"/>
    </location>
</feature>
<feature type="domain" description="ABC transporter" evidence="11">
    <location>
        <begin position="1156"/>
        <end position="1390"/>
    </location>
</feature>
<dbReference type="CDD" id="cd03244">
    <property type="entry name" value="ABCC_MRP_domain2"/>
    <property type="match status" value="2"/>
</dbReference>
<feature type="domain" description="ABC transmembrane type-1" evidence="12">
    <location>
        <begin position="136"/>
        <end position="429"/>
    </location>
</feature>
<feature type="transmembrane region" description="Helical" evidence="10">
    <location>
        <begin position="175"/>
        <end position="200"/>
    </location>
</feature>
<feature type="transmembrane region" description="Helical" evidence="10">
    <location>
        <begin position="957"/>
        <end position="975"/>
    </location>
</feature>
<feature type="transmembrane region" description="Helical" evidence="10">
    <location>
        <begin position="1066"/>
        <end position="1084"/>
    </location>
</feature>
<feature type="transmembrane region" description="Helical" evidence="10">
    <location>
        <begin position="1581"/>
        <end position="1604"/>
    </location>
</feature>
<evidence type="ECO:0000259" key="11">
    <source>
        <dbReference type="PROSITE" id="PS50893"/>
    </source>
</evidence>
<dbReference type="GO" id="GO:0005774">
    <property type="term" value="C:vacuolar membrane"/>
    <property type="evidence" value="ECO:0007669"/>
    <property type="project" value="UniProtKB-SubCell"/>
</dbReference>
<dbReference type="FunFam" id="1.20.1560.10:FF:000123">
    <property type="entry name" value="Mini-chromosome maintenance complex-binding protein"/>
    <property type="match status" value="2"/>
</dbReference>
<feature type="domain" description="ABC transporter" evidence="11">
    <location>
        <begin position="514"/>
        <end position="740"/>
    </location>
</feature>
<evidence type="ECO:0000256" key="10">
    <source>
        <dbReference type="SAM" id="Phobius"/>
    </source>
</evidence>